<keyword evidence="6 10" id="KW-1278">Translocase</keyword>
<evidence type="ECO:0000256" key="2">
    <source>
        <dbReference type="ARBA" id="ARBA00004651"/>
    </source>
</evidence>
<name>A0A1G6GG11_9ACTN</name>
<evidence type="ECO:0000256" key="1">
    <source>
        <dbReference type="ARBA" id="ARBA00002536"/>
    </source>
</evidence>
<feature type="transmembrane region" description="Helical" evidence="11">
    <location>
        <begin position="78"/>
        <end position="103"/>
    </location>
</feature>
<comment type="subcellular location">
    <subcellularLocation>
        <location evidence="2">Cell membrane</location>
        <topology evidence="2">Multi-pass membrane protein</topology>
    </subcellularLocation>
</comment>
<dbReference type="InterPro" id="IPR021050">
    <property type="entry name" value="Cyt_c_oxidase_su4_actinobac"/>
</dbReference>
<gene>
    <name evidence="12" type="ORF">GA0111570_101391</name>
</gene>
<comment type="function">
    <text evidence="1 10">Part of cytochrome c oxidase, its function is unknown.</text>
</comment>
<evidence type="ECO:0000256" key="8">
    <source>
        <dbReference type="ARBA" id="ARBA00023136"/>
    </source>
</evidence>
<proteinExistence type="inferred from homology"/>
<dbReference type="GO" id="GO:0022900">
    <property type="term" value="P:electron transport chain"/>
    <property type="evidence" value="ECO:0007669"/>
    <property type="project" value="InterPro"/>
</dbReference>
<keyword evidence="13" id="KW-1185">Reference proteome</keyword>
<dbReference type="PIRSF" id="PIRSF017385">
    <property type="entry name" value="CtaF"/>
    <property type="match status" value="1"/>
</dbReference>
<comment type="similarity">
    <text evidence="3 10">Belongs to the cytochrome c oxidase bacterial subunit CtaF family.</text>
</comment>
<evidence type="ECO:0000256" key="10">
    <source>
        <dbReference type="PIRNR" id="PIRNR017385"/>
    </source>
</evidence>
<dbReference type="GO" id="GO:0005886">
    <property type="term" value="C:plasma membrane"/>
    <property type="evidence" value="ECO:0007669"/>
    <property type="project" value="UniProtKB-SubCell"/>
</dbReference>
<evidence type="ECO:0000313" key="12">
    <source>
        <dbReference type="EMBL" id="SDB80116.1"/>
    </source>
</evidence>
<dbReference type="EC" id="7.1.1.9" evidence="10"/>
<dbReference type="GO" id="GO:0004129">
    <property type="term" value="F:cytochrome-c oxidase activity"/>
    <property type="evidence" value="ECO:0007669"/>
    <property type="project" value="UniProtKB-EC"/>
</dbReference>
<evidence type="ECO:0000313" key="13">
    <source>
        <dbReference type="Proteomes" id="UP000199086"/>
    </source>
</evidence>
<dbReference type="Pfam" id="PF12270">
    <property type="entry name" value="Cyt_c_ox_IV"/>
    <property type="match status" value="1"/>
</dbReference>
<feature type="transmembrane region" description="Helical" evidence="11">
    <location>
        <begin position="31"/>
        <end position="57"/>
    </location>
</feature>
<accession>A0A1G6GG11</accession>
<sequence length="137" mass="15402">MKAEQWVFWALAIYFALMSAVYPYITLKTEGHVEIIGTVVILLTLVFTLMVAGFLYATGRRMDKRPEDRQDGTIAEGAGAYGFFAPSSIWPFWCGLVVMLIFLGWIFGFWLSIIAAGIGVWAVAGWSLQFYRGDYAH</sequence>
<keyword evidence="5 11" id="KW-0812">Transmembrane</keyword>
<keyword evidence="8 10" id="KW-0472">Membrane</keyword>
<feature type="transmembrane region" description="Helical" evidence="11">
    <location>
        <begin position="7"/>
        <end position="25"/>
    </location>
</feature>
<evidence type="ECO:0000256" key="11">
    <source>
        <dbReference type="SAM" id="Phobius"/>
    </source>
</evidence>
<evidence type="ECO:0000256" key="4">
    <source>
        <dbReference type="ARBA" id="ARBA00022475"/>
    </source>
</evidence>
<evidence type="ECO:0000256" key="7">
    <source>
        <dbReference type="ARBA" id="ARBA00022989"/>
    </source>
</evidence>
<evidence type="ECO:0000256" key="9">
    <source>
        <dbReference type="ARBA" id="ARBA00047816"/>
    </source>
</evidence>
<reference evidence="12 13" key="1">
    <citation type="submission" date="2016-06" db="EMBL/GenBank/DDBJ databases">
        <authorList>
            <person name="Olsen C.W."/>
            <person name="Carey S."/>
            <person name="Hinshaw L."/>
            <person name="Karasin A.I."/>
        </authorList>
    </citation>
    <scope>NUCLEOTIDE SEQUENCE [LARGE SCALE GENOMIC DNA]</scope>
    <source>
        <strain evidence="12 13">LZ-22</strain>
    </source>
</reference>
<dbReference type="STRING" id="1577474.GA0111570_101391"/>
<keyword evidence="4 10" id="KW-1003">Cell membrane</keyword>
<evidence type="ECO:0000256" key="6">
    <source>
        <dbReference type="ARBA" id="ARBA00022967"/>
    </source>
</evidence>
<evidence type="ECO:0000256" key="5">
    <source>
        <dbReference type="ARBA" id="ARBA00022692"/>
    </source>
</evidence>
<dbReference type="EMBL" id="FMYF01000001">
    <property type="protein sequence ID" value="SDB80116.1"/>
    <property type="molecule type" value="Genomic_DNA"/>
</dbReference>
<feature type="transmembrane region" description="Helical" evidence="11">
    <location>
        <begin position="109"/>
        <end position="131"/>
    </location>
</feature>
<comment type="catalytic activity">
    <reaction evidence="9 10">
        <text>4 Fe(II)-[cytochrome c] + O2 + 8 H(+)(in) = 4 Fe(III)-[cytochrome c] + 2 H2O + 4 H(+)(out)</text>
        <dbReference type="Rhea" id="RHEA:11436"/>
        <dbReference type="Rhea" id="RHEA-COMP:10350"/>
        <dbReference type="Rhea" id="RHEA-COMP:14399"/>
        <dbReference type="ChEBI" id="CHEBI:15377"/>
        <dbReference type="ChEBI" id="CHEBI:15378"/>
        <dbReference type="ChEBI" id="CHEBI:15379"/>
        <dbReference type="ChEBI" id="CHEBI:29033"/>
        <dbReference type="ChEBI" id="CHEBI:29034"/>
        <dbReference type="EC" id="7.1.1.9"/>
    </reaction>
</comment>
<organism evidence="12 13">
    <name type="scientific">Raineyella antarctica</name>
    <dbReference type="NCBI Taxonomy" id="1577474"/>
    <lineage>
        <taxon>Bacteria</taxon>
        <taxon>Bacillati</taxon>
        <taxon>Actinomycetota</taxon>
        <taxon>Actinomycetes</taxon>
        <taxon>Propionibacteriales</taxon>
        <taxon>Propionibacteriaceae</taxon>
        <taxon>Raineyella</taxon>
    </lineage>
</organism>
<dbReference type="OrthoDB" id="5244617at2"/>
<comment type="subunit">
    <text evidence="10">Associates with subunits I, II and III to form cytochrome c oxidase.</text>
</comment>
<dbReference type="AlphaFoldDB" id="A0A1G6GG11"/>
<dbReference type="Proteomes" id="UP000199086">
    <property type="component" value="Unassembled WGS sequence"/>
</dbReference>
<keyword evidence="7 11" id="KW-1133">Transmembrane helix</keyword>
<evidence type="ECO:0000256" key="3">
    <source>
        <dbReference type="ARBA" id="ARBA00006870"/>
    </source>
</evidence>
<dbReference type="RefSeq" id="WP_092605791.1">
    <property type="nucleotide sequence ID" value="NZ_FMYF01000001.1"/>
</dbReference>
<protein>
    <recommendedName>
        <fullName evidence="10">Cytochrome c oxidase polypeptide 4</fullName>
        <ecNumber evidence="10">7.1.1.9</ecNumber>
    </recommendedName>
    <alternativeName>
        <fullName evidence="10">Cytochrome aa3 subunit 4</fullName>
    </alternativeName>
    <alternativeName>
        <fullName evidence="10">Cytochrome c oxidase polypeptide IV</fullName>
    </alternativeName>
</protein>